<organism evidence="2">
    <name type="scientific">plant metagenome</name>
    <dbReference type="NCBI Taxonomy" id="1297885"/>
    <lineage>
        <taxon>unclassified sequences</taxon>
        <taxon>metagenomes</taxon>
        <taxon>organismal metagenomes</taxon>
    </lineage>
</organism>
<dbReference type="InterPro" id="IPR011050">
    <property type="entry name" value="Pectin_lyase_fold/virulence"/>
</dbReference>
<accession>A0A484PHN1</accession>
<evidence type="ECO:0000313" key="2">
    <source>
        <dbReference type="EMBL" id="VFR24671.1"/>
    </source>
</evidence>
<dbReference type="InterPro" id="IPR012334">
    <property type="entry name" value="Pectin_lyas_fold"/>
</dbReference>
<dbReference type="EMBL" id="CAADHZ010000012">
    <property type="protein sequence ID" value="VFR24333.1"/>
    <property type="molecule type" value="Genomic_DNA"/>
</dbReference>
<reference evidence="2" key="1">
    <citation type="submission" date="2019-03" db="EMBL/GenBank/DDBJ databases">
        <authorList>
            <person name="Danneels B."/>
        </authorList>
    </citation>
    <scope>NUCLEOTIDE SEQUENCE</scope>
</reference>
<proteinExistence type="predicted"/>
<dbReference type="Gene3D" id="2.160.20.10">
    <property type="entry name" value="Single-stranded right-handed beta-helix, Pectin lyase-like"/>
    <property type="match status" value="1"/>
</dbReference>
<dbReference type="AlphaFoldDB" id="A0A484PHN1"/>
<protein>
    <submittedName>
        <fullName evidence="2">Uncharacterized protein</fullName>
    </submittedName>
</protein>
<gene>
    <name evidence="1" type="ORF">ANDO1_3651</name>
    <name evidence="2" type="ORF">ANDO2_3556</name>
</gene>
<sequence>MPWPMANAASTRWVTSLKAMGKSMASILDFGAHYDGTDETAILQSAIDHVNGQGGGVVDIPAFGSNVLRVDGRIILKADVCLSVAHGVTVDCSRHAGTSSSFFAAGSLGTAVDIAVPVGSGAVTLETKTDHGLAPGDWIYLKSQRACLHDDAGPAWRLGAVTARTLQPFFAEPLQVLAIETPTRFTVTAGILFPGYRPDRAEETYEEARPSATIQKIDWIRGVKVKGGVFLKSESAAVVSLFAFDLCLAPCVEDVECKLGYQRGAAILESACLRGVFRARASRPFDWELDEQEQARLNSYRDIGGWYCEWDVEDVYGCQGWDQSYTGGGHPCLFPRVKLRAFDSRKEGCTTHGGAYGALIEAEVVRPRGTGVYNRARFSTIRCRVIGEGGETESVGVTLSGWGALDVQLMAPYIQQVGIGIEVRHAIGEDTAPPETNLVITEPTIIGTSGYALAIYGRSQPTSEDAKIRLSGLTARDCAYGVVAGDFVNGIVVDNMEIIRLGMSSTPRYGLRLRGAGHSVRGLRGHDIGENNSLLYIGGFPSTSQGDALRTKYGVTAQVDWASVRLYGAGKTAQVAGTMKSLVGATYTLSRVDAGTMIAFRSNAAVSCMVPDAGYAPAVPDPGVPAGAFDIPLGAEIAVAQQGAGPVTFQAQAGVTLLSASGLTTTGSGAVARLTRIGLATWLLSGDVA</sequence>
<name>A0A484PHN1_9ZZZZ</name>
<dbReference type="SUPFAM" id="SSF51126">
    <property type="entry name" value="Pectin lyase-like"/>
    <property type="match status" value="1"/>
</dbReference>
<dbReference type="EMBL" id="CAADIB010000004">
    <property type="protein sequence ID" value="VFR24671.1"/>
    <property type="molecule type" value="Genomic_DNA"/>
</dbReference>
<evidence type="ECO:0000313" key="1">
    <source>
        <dbReference type="EMBL" id="VFR24333.1"/>
    </source>
</evidence>